<feature type="transmembrane region" description="Helical" evidence="1">
    <location>
        <begin position="47"/>
        <end position="72"/>
    </location>
</feature>
<dbReference type="EMBL" id="BLXT01000362">
    <property type="protein sequence ID" value="GFN76139.1"/>
    <property type="molecule type" value="Genomic_DNA"/>
</dbReference>
<keyword evidence="1" id="KW-1133">Transmembrane helix</keyword>
<keyword evidence="1" id="KW-0472">Membrane</keyword>
<keyword evidence="1" id="KW-0812">Transmembrane</keyword>
<dbReference type="Proteomes" id="UP000735302">
    <property type="component" value="Unassembled WGS sequence"/>
</dbReference>
<dbReference type="AlphaFoldDB" id="A0AAV3XZQ0"/>
<evidence type="ECO:0000313" key="3">
    <source>
        <dbReference type="Proteomes" id="UP000735302"/>
    </source>
</evidence>
<organism evidence="2 3">
    <name type="scientific">Plakobranchus ocellatus</name>
    <dbReference type="NCBI Taxonomy" id="259542"/>
    <lineage>
        <taxon>Eukaryota</taxon>
        <taxon>Metazoa</taxon>
        <taxon>Spiralia</taxon>
        <taxon>Lophotrochozoa</taxon>
        <taxon>Mollusca</taxon>
        <taxon>Gastropoda</taxon>
        <taxon>Heterobranchia</taxon>
        <taxon>Euthyneura</taxon>
        <taxon>Panpulmonata</taxon>
        <taxon>Sacoglossa</taxon>
        <taxon>Placobranchoidea</taxon>
        <taxon>Plakobranchidae</taxon>
        <taxon>Plakobranchus</taxon>
    </lineage>
</organism>
<keyword evidence="3" id="KW-1185">Reference proteome</keyword>
<gene>
    <name evidence="2" type="ORF">PoB_000264500</name>
</gene>
<protein>
    <submittedName>
        <fullName evidence="2">Uncharacterized protein</fullName>
    </submittedName>
</protein>
<proteinExistence type="predicted"/>
<sequence>MSVPGKVPNDDDDDDDDDDELALTYEEHVGRRRLWFSGPQVSSQKQILGLVKGAAVVVLIKWLVAVGLGLVLSGGIPTSKREDRISVVETSQNPMPSLLQSVAPQVGLELSKISIPRWILLINQCLCFIEEAVKFISPVEMRARLEKLPELQQLLSRRKGV</sequence>
<evidence type="ECO:0000256" key="1">
    <source>
        <dbReference type="SAM" id="Phobius"/>
    </source>
</evidence>
<accession>A0AAV3XZQ0</accession>
<name>A0AAV3XZQ0_9GAST</name>
<comment type="caution">
    <text evidence="2">The sequence shown here is derived from an EMBL/GenBank/DDBJ whole genome shotgun (WGS) entry which is preliminary data.</text>
</comment>
<reference evidence="2 3" key="1">
    <citation type="journal article" date="2021" name="Elife">
        <title>Chloroplast acquisition without the gene transfer in kleptoplastic sea slugs, Plakobranchus ocellatus.</title>
        <authorList>
            <person name="Maeda T."/>
            <person name="Takahashi S."/>
            <person name="Yoshida T."/>
            <person name="Shimamura S."/>
            <person name="Takaki Y."/>
            <person name="Nagai Y."/>
            <person name="Toyoda A."/>
            <person name="Suzuki Y."/>
            <person name="Arimoto A."/>
            <person name="Ishii H."/>
            <person name="Satoh N."/>
            <person name="Nishiyama T."/>
            <person name="Hasebe M."/>
            <person name="Maruyama T."/>
            <person name="Minagawa J."/>
            <person name="Obokata J."/>
            <person name="Shigenobu S."/>
        </authorList>
    </citation>
    <scope>NUCLEOTIDE SEQUENCE [LARGE SCALE GENOMIC DNA]</scope>
</reference>
<evidence type="ECO:0000313" key="2">
    <source>
        <dbReference type="EMBL" id="GFN76139.1"/>
    </source>
</evidence>